<proteinExistence type="predicted"/>
<dbReference type="AlphaFoldDB" id="A0A602Z7S3"/>
<dbReference type="EMBL" id="AAKOBS010000028">
    <property type="protein sequence ID" value="ECT8498431.1"/>
    <property type="molecule type" value="Genomic_DNA"/>
</dbReference>
<sequence>MINCNKGESCKVNVKFDNGEIQELYTSLLNDDYSVLGISSPKSFIQSAKIAKSLIIEVPLYKNGKKQFKFNLPELKWKTEKDGELFKSSFGNINLSKKVTLPDNSKVNELGYMCFNLDKFSISDKLSQQGKAEICTYEGYFLYAKVKYPYSSSNFTVLSQFINKKLGAKEKPSKGVNMWFDSDYTDGLSTIILSNDKKHGLFLNFHYDPTNSLTPPSKSENK</sequence>
<organism evidence="1">
    <name type="scientific">Salmonella enterica subsp. enterica serovar Pensacola</name>
    <dbReference type="NCBI Taxonomy" id="34042"/>
    <lineage>
        <taxon>Bacteria</taxon>
        <taxon>Pseudomonadati</taxon>
        <taxon>Pseudomonadota</taxon>
        <taxon>Gammaproteobacteria</taxon>
        <taxon>Enterobacterales</taxon>
        <taxon>Enterobacteriaceae</taxon>
        <taxon>Salmonella</taxon>
    </lineage>
</organism>
<gene>
    <name evidence="1" type="ORF">BWQ27_20160</name>
</gene>
<reference evidence="1" key="1">
    <citation type="submission" date="2018-07" db="EMBL/GenBank/DDBJ databases">
        <authorList>
            <consortium name="PulseNet: The National Subtyping Network for Foodborne Disease Surveillance"/>
            <person name="Tarr C.L."/>
            <person name="Trees E."/>
            <person name="Katz L.S."/>
            <person name="Carleton-Romer H.A."/>
            <person name="Stroika S."/>
            <person name="Kucerova Z."/>
            <person name="Roache K.F."/>
            <person name="Sabol A.L."/>
            <person name="Besser J."/>
            <person name="Gerner-Smidt P."/>
        </authorList>
    </citation>
    <scope>NUCLEOTIDE SEQUENCE [LARGE SCALE GENOMIC DNA]</scope>
    <source>
        <strain evidence="1">PNUSAS006183</strain>
    </source>
</reference>
<dbReference type="Proteomes" id="UP000839894">
    <property type="component" value="Unassembled WGS sequence"/>
</dbReference>
<evidence type="ECO:0000313" key="1">
    <source>
        <dbReference type="EMBL" id="ECT8498431.1"/>
    </source>
</evidence>
<accession>A0A602Z7S3</accession>
<protein>
    <submittedName>
        <fullName evidence="1">Uncharacterized protein</fullName>
    </submittedName>
</protein>
<comment type="caution">
    <text evidence="1">The sequence shown here is derived from an EMBL/GenBank/DDBJ whole genome shotgun (WGS) entry which is preliminary data.</text>
</comment>
<name>A0A602Z7S3_SALET</name>